<dbReference type="OrthoDB" id="9902985at2759"/>
<dbReference type="Proteomes" id="UP000578343">
    <property type="component" value="Unassembled WGS sequence"/>
</dbReference>
<feature type="non-terminal residue" evidence="2">
    <location>
        <position position="1"/>
    </location>
</feature>
<evidence type="ECO:0000313" key="3">
    <source>
        <dbReference type="Proteomes" id="UP000578343"/>
    </source>
</evidence>
<sequence>LKNKQSDHIGISIAVKQGDPMSPILFNLSVDSPLCKLEEEGCGFQHCLKNMTALAFADNLVLLSGSWEGQQKNIGILEVFCNLTGHKIQGEK</sequence>
<proteinExistence type="predicted"/>
<feature type="domain" description="Reverse transcriptase" evidence="1">
    <location>
        <begin position="7"/>
        <end position="92"/>
    </location>
</feature>
<evidence type="ECO:0000259" key="1">
    <source>
        <dbReference type="Pfam" id="PF00078"/>
    </source>
</evidence>
<keyword evidence="3" id="KW-1185">Reference proteome</keyword>
<gene>
    <name evidence="2" type="primary">Po21_0</name>
    <name evidence="2" type="ORF">BARMAR_R15056</name>
</gene>
<feature type="non-terminal residue" evidence="2">
    <location>
        <position position="92"/>
    </location>
</feature>
<comment type="caution">
    <text evidence="2">The sequence shown here is derived from an EMBL/GenBank/DDBJ whole genome shotgun (WGS) entry which is preliminary data.</text>
</comment>
<dbReference type="EMBL" id="VWZK01001573">
    <property type="protein sequence ID" value="NXG68715.1"/>
    <property type="molecule type" value="Genomic_DNA"/>
</dbReference>
<reference evidence="2 3" key="1">
    <citation type="submission" date="2019-09" db="EMBL/GenBank/DDBJ databases">
        <title>Bird 10,000 Genomes (B10K) Project - Family phase.</title>
        <authorList>
            <person name="Zhang G."/>
        </authorList>
    </citation>
    <scope>NUCLEOTIDE SEQUENCE [LARGE SCALE GENOMIC DNA]</scope>
    <source>
        <strain evidence="2">B10K-DU-001-21</strain>
        <tissue evidence="2">Muscle</tissue>
    </source>
</reference>
<organism evidence="2 3">
    <name type="scientific">Baryphthengus martii</name>
    <name type="common">Rufous motmot</name>
    <dbReference type="NCBI Taxonomy" id="176943"/>
    <lineage>
        <taxon>Eukaryota</taxon>
        <taxon>Metazoa</taxon>
        <taxon>Chordata</taxon>
        <taxon>Craniata</taxon>
        <taxon>Vertebrata</taxon>
        <taxon>Euteleostomi</taxon>
        <taxon>Archelosauria</taxon>
        <taxon>Archosauria</taxon>
        <taxon>Dinosauria</taxon>
        <taxon>Saurischia</taxon>
        <taxon>Theropoda</taxon>
        <taxon>Coelurosauria</taxon>
        <taxon>Aves</taxon>
        <taxon>Neognathae</taxon>
        <taxon>Neoaves</taxon>
        <taxon>Telluraves</taxon>
        <taxon>Coraciimorphae</taxon>
        <taxon>Coraciiformes</taxon>
        <taxon>Momotidae</taxon>
        <taxon>Baryphthengus</taxon>
    </lineage>
</organism>
<accession>A0A7K9DYC1</accession>
<name>A0A7K9DYC1_BARMA</name>
<dbReference type="InterPro" id="IPR000477">
    <property type="entry name" value="RT_dom"/>
</dbReference>
<dbReference type="Pfam" id="PF00078">
    <property type="entry name" value="RVT_1"/>
    <property type="match status" value="1"/>
</dbReference>
<protein>
    <submittedName>
        <fullName evidence="2">PO21 protein</fullName>
    </submittedName>
</protein>
<dbReference type="AlphaFoldDB" id="A0A7K9DYC1"/>
<evidence type="ECO:0000313" key="2">
    <source>
        <dbReference type="EMBL" id="NXG68715.1"/>
    </source>
</evidence>